<reference evidence="3" key="1">
    <citation type="journal article" date="2019" name="Int. J. Syst. Evol. Microbiol.">
        <title>The Global Catalogue of Microorganisms (GCM) 10K type strain sequencing project: providing services to taxonomists for standard genome sequencing and annotation.</title>
        <authorList>
            <consortium name="The Broad Institute Genomics Platform"/>
            <consortium name="The Broad Institute Genome Sequencing Center for Infectious Disease"/>
            <person name="Wu L."/>
            <person name="Ma J."/>
        </authorList>
    </citation>
    <scope>NUCLEOTIDE SEQUENCE [LARGE SCALE GENOMIC DNA]</scope>
    <source>
        <strain evidence="3">CGMCC 1.15928</strain>
    </source>
</reference>
<evidence type="ECO:0000313" key="3">
    <source>
        <dbReference type="Proteomes" id="UP000628854"/>
    </source>
</evidence>
<dbReference type="RefSeq" id="WP_084391259.1">
    <property type="nucleotide sequence ID" value="NZ_BMKF01000002.1"/>
</dbReference>
<evidence type="ECO:0000256" key="1">
    <source>
        <dbReference type="SAM" id="SignalP"/>
    </source>
</evidence>
<proteinExistence type="predicted"/>
<name>A0ABQ1JWQ4_9PROT</name>
<protein>
    <submittedName>
        <fullName evidence="2">Uncharacterized protein</fullName>
    </submittedName>
</protein>
<accession>A0ABQ1JWQ4</accession>
<gene>
    <name evidence="2" type="ORF">GCM10011503_26910</name>
</gene>
<dbReference type="Proteomes" id="UP000628854">
    <property type="component" value="Unassembled WGS sequence"/>
</dbReference>
<feature type="chain" id="PRO_5046614156" evidence="1">
    <location>
        <begin position="20"/>
        <end position="362"/>
    </location>
</feature>
<sequence length="362" mass="39095">MGQITRLLAAILTCASLLAACTSHRGAGNISPSGYAYNEAVATTKSEQLLLNLVRLKYRDPIVFMDVDGITTQHQYVFALSAENFLPFQNASRGGSTLIPGASVSETPTTVYKPLDSSQFAQDLLAPITPDTIVLLANSGWSVERLISCCIERIGPLSNAASVSGPTPAVIPDNYEFRQLASLLRGLQQQERVWIDRMKGDEGIGTYLVIDSDEGNSCAALLELLNTSECDMEFRLVAKDSGRQSDPHYAQTRTVLGALYALSHAVQVPPEHLQAGLTTQSAITSSRTPDWPTYLGGVFAVQSGESEPSGTAVKIFYRDHWYWIDDRDLDSKTTFNLVTFLLVLQSAASDGASPLLTINAGG</sequence>
<keyword evidence="1" id="KW-0732">Signal</keyword>
<organism evidence="2 3">
    <name type="scientific">Henriciella pelagia</name>
    <dbReference type="NCBI Taxonomy" id="1977912"/>
    <lineage>
        <taxon>Bacteria</taxon>
        <taxon>Pseudomonadati</taxon>
        <taxon>Pseudomonadota</taxon>
        <taxon>Alphaproteobacteria</taxon>
        <taxon>Hyphomonadales</taxon>
        <taxon>Hyphomonadaceae</taxon>
        <taxon>Henriciella</taxon>
    </lineage>
</organism>
<comment type="caution">
    <text evidence="2">The sequence shown here is derived from an EMBL/GenBank/DDBJ whole genome shotgun (WGS) entry which is preliminary data.</text>
</comment>
<dbReference type="EMBL" id="BMKF01000002">
    <property type="protein sequence ID" value="GGB76750.1"/>
    <property type="molecule type" value="Genomic_DNA"/>
</dbReference>
<keyword evidence="3" id="KW-1185">Reference proteome</keyword>
<dbReference type="PROSITE" id="PS51257">
    <property type="entry name" value="PROKAR_LIPOPROTEIN"/>
    <property type="match status" value="1"/>
</dbReference>
<evidence type="ECO:0000313" key="2">
    <source>
        <dbReference type="EMBL" id="GGB76750.1"/>
    </source>
</evidence>
<feature type="signal peptide" evidence="1">
    <location>
        <begin position="1"/>
        <end position="19"/>
    </location>
</feature>